<keyword evidence="8" id="KW-1185">Reference proteome</keyword>
<evidence type="ECO:0000256" key="1">
    <source>
        <dbReference type="ARBA" id="ARBA00004167"/>
    </source>
</evidence>
<keyword evidence="3 6" id="KW-1133">Transmembrane helix</keyword>
<evidence type="ECO:0000256" key="3">
    <source>
        <dbReference type="ARBA" id="ARBA00022989"/>
    </source>
</evidence>
<evidence type="ECO:0000256" key="4">
    <source>
        <dbReference type="ARBA" id="ARBA00023136"/>
    </source>
</evidence>
<reference evidence="7 8" key="1">
    <citation type="submission" date="2021-02" db="EMBL/GenBank/DDBJ databases">
        <title>Genome assembly of Pseudopithomyces chartarum.</title>
        <authorList>
            <person name="Jauregui R."/>
            <person name="Singh J."/>
            <person name="Voisey C."/>
        </authorList>
    </citation>
    <scope>NUCLEOTIDE SEQUENCE [LARGE SCALE GENOMIC DNA]</scope>
    <source>
        <strain evidence="7 8">AGR01</strain>
    </source>
</reference>
<dbReference type="Pfam" id="PF14880">
    <property type="entry name" value="COX14"/>
    <property type="match status" value="1"/>
</dbReference>
<protein>
    <submittedName>
        <fullName evidence="7">Uncharacterized protein</fullName>
    </submittedName>
</protein>
<feature type="region of interest" description="Disordered" evidence="5">
    <location>
        <begin position="201"/>
        <end position="235"/>
    </location>
</feature>
<comment type="subcellular location">
    <subcellularLocation>
        <location evidence="1">Membrane</location>
        <topology evidence="1">Single-pass membrane protein</topology>
    </subcellularLocation>
</comment>
<feature type="transmembrane region" description="Helical" evidence="6">
    <location>
        <begin position="80"/>
        <end position="101"/>
    </location>
</feature>
<dbReference type="GO" id="GO:0016020">
    <property type="term" value="C:membrane"/>
    <property type="evidence" value="ECO:0007669"/>
    <property type="project" value="UniProtKB-SubCell"/>
</dbReference>
<dbReference type="InterPro" id="IPR029208">
    <property type="entry name" value="COX14"/>
</dbReference>
<accession>A0AAN6REX5</accession>
<organism evidence="7 8">
    <name type="scientific">Pseudopithomyces chartarum</name>
    <dbReference type="NCBI Taxonomy" id="1892770"/>
    <lineage>
        <taxon>Eukaryota</taxon>
        <taxon>Fungi</taxon>
        <taxon>Dikarya</taxon>
        <taxon>Ascomycota</taxon>
        <taxon>Pezizomycotina</taxon>
        <taxon>Dothideomycetes</taxon>
        <taxon>Pleosporomycetidae</taxon>
        <taxon>Pleosporales</taxon>
        <taxon>Massarineae</taxon>
        <taxon>Didymosphaeriaceae</taxon>
        <taxon>Pseudopithomyces</taxon>
    </lineage>
</organism>
<evidence type="ECO:0000313" key="8">
    <source>
        <dbReference type="Proteomes" id="UP001280581"/>
    </source>
</evidence>
<dbReference type="EMBL" id="WVTA01000011">
    <property type="protein sequence ID" value="KAK3203106.1"/>
    <property type="molecule type" value="Genomic_DNA"/>
</dbReference>
<proteinExistence type="predicted"/>
<evidence type="ECO:0000256" key="5">
    <source>
        <dbReference type="SAM" id="MobiDB-lite"/>
    </source>
</evidence>
<evidence type="ECO:0000256" key="2">
    <source>
        <dbReference type="ARBA" id="ARBA00022692"/>
    </source>
</evidence>
<name>A0AAN6REX5_9PLEO</name>
<feature type="region of interest" description="Disordered" evidence="5">
    <location>
        <begin position="1"/>
        <end position="41"/>
    </location>
</feature>
<comment type="caution">
    <text evidence="7">The sequence shown here is derived from an EMBL/GenBank/DDBJ whole genome shotgun (WGS) entry which is preliminary data.</text>
</comment>
<keyword evidence="2 6" id="KW-0812">Transmembrane</keyword>
<sequence length="264" mass="29405">MSKSPRDSTRFTPTGVWAHQRPGNRATTLQFADPAPKNETPQQKVKRLREAANRAKLAQVTRWDYMYLYGRMAADAVHRFTVYGIIFTTGCVGVLAVFSIGDMVVYNRRKRAIFFEDQEREQANILGLARNAVSTGTASPAQIALVEGIAEEERLMEIKKAERKIPSKMLWWLHGDWNEDKALKEQRRLAVEDFQKKEAEAASQAGSVTQAVQAAQQQRANAPPPPSGGPLDDQAAKTLAFTEKTVQKASSGWFGWILGGSKKE</sequence>
<gene>
    <name evidence="7" type="ORF">GRF29_112g216768</name>
</gene>
<dbReference type="Proteomes" id="UP001280581">
    <property type="component" value="Unassembled WGS sequence"/>
</dbReference>
<evidence type="ECO:0000313" key="7">
    <source>
        <dbReference type="EMBL" id="KAK3203106.1"/>
    </source>
</evidence>
<evidence type="ECO:0000256" key="6">
    <source>
        <dbReference type="SAM" id="Phobius"/>
    </source>
</evidence>
<keyword evidence="4 6" id="KW-0472">Membrane</keyword>
<dbReference type="AlphaFoldDB" id="A0AAN6REX5"/>
<feature type="compositionally biased region" description="Low complexity" evidence="5">
    <location>
        <begin position="201"/>
        <end position="221"/>
    </location>
</feature>